<reference evidence="2 3" key="1">
    <citation type="journal article" date="2009" name="Stand. Genomic Sci.">
        <title>Complete genome sequence of Streptobacillus moniliformis type strain (9901T).</title>
        <authorList>
            <person name="Nolan M."/>
            <person name="Gronow S."/>
            <person name="Lapidus A."/>
            <person name="Ivanova N."/>
            <person name="Copeland A."/>
            <person name="Lucas S."/>
            <person name="Del Rio T.G."/>
            <person name="Chen F."/>
            <person name="Tice H."/>
            <person name="Pitluck S."/>
            <person name="Cheng J.F."/>
            <person name="Sims D."/>
            <person name="Meincke L."/>
            <person name="Bruce D."/>
            <person name="Goodwin L."/>
            <person name="Brettin T."/>
            <person name="Han C."/>
            <person name="Detter J.C."/>
            <person name="Ovchinikova G."/>
            <person name="Pati A."/>
            <person name="Mavromatis K."/>
            <person name="Mikhailova N."/>
            <person name="Chen A."/>
            <person name="Palaniappan K."/>
            <person name="Land M."/>
            <person name="Hauser L."/>
            <person name="Chang Y.J."/>
            <person name="Jeffries C.D."/>
            <person name="Rohde M."/>
            <person name="Sproer C."/>
            <person name="Goker M."/>
            <person name="Bristow J."/>
            <person name="Eisen J.A."/>
            <person name="Markowitz V."/>
            <person name="Hugenholtz P."/>
            <person name="Kyrpides N.C."/>
            <person name="Klenk H.P."/>
            <person name="Chain P."/>
        </authorList>
    </citation>
    <scope>NUCLEOTIDE SEQUENCE [LARGE SCALE GENOMIC DNA]</scope>
    <source>
        <strain evidence="3">ATCC 14647 / DSM 12112 / NCTC 10651 / 9901</strain>
    </source>
</reference>
<gene>
    <name evidence="2" type="ordered locus">Smon_0833</name>
</gene>
<name>D1AYC5_STRM9</name>
<dbReference type="STRING" id="519441.Smon_0833"/>
<dbReference type="RefSeq" id="WP_012858851.1">
    <property type="nucleotide sequence ID" value="NC_013515.1"/>
</dbReference>
<dbReference type="HOGENOM" id="CLU_1651198_0_0_0"/>
<feature type="transmembrane region" description="Helical" evidence="1">
    <location>
        <begin position="59"/>
        <end position="80"/>
    </location>
</feature>
<organism evidence="2 3">
    <name type="scientific">Streptobacillus moniliformis (strain ATCC 14647 / DSM 12112 / NCTC 10651 / 9901)</name>
    <dbReference type="NCBI Taxonomy" id="519441"/>
    <lineage>
        <taxon>Bacteria</taxon>
        <taxon>Fusobacteriati</taxon>
        <taxon>Fusobacteriota</taxon>
        <taxon>Fusobacteriia</taxon>
        <taxon>Fusobacteriales</taxon>
        <taxon>Leptotrichiaceae</taxon>
        <taxon>Streptobacillus</taxon>
    </lineage>
</organism>
<accession>D1AYC5</accession>
<feature type="transmembrane region" description="Helical" evidence="1">
    <location>
        <begin position="27"/>
        <end position="47"/>
    </location>
</feature>
<dbReference type="OrthoDB" id="95522at2"/>
<evidence type="ECO:0000313" key="3">
    <source>
        <dbReference type="Proteomes" id="UP000002072"/>
    </source>
</evidence>
<dbReference type="GeneID" id="29673106"/>
<proteinExistence type="predicted"/>
<keyword evidence="1" id="KW-0472">Membrane</keyword>
<dbReference type="AlphaFoldDB" id="D1AYC5"/>
<dbReference type="Proteomes" id="UP000002072">
    <property type="component" value="Chromosome"/>
</dbReference>
<evidence type="ECO:0000313" key="2">
    <source>
        <dbReference type="EMBL" id="ACZ01301.1"/>
    </source>
</evidence>
<keyword evidence="1" id="KW-0812">Transmembrane</keyword>
<dbReference type="EMBL" id="CP001779">
    <property type="protein sequence ID" value="ACZ01301.1"/>
    <property type="molecule type" value="Genomic_DNA"/>
</dbReference>
<sequence>MNEIKMKIEEAIVYDPKVKTKYRLSNLYIFRSFILITIILFTIFYVGMDLFKDKMSDNYFKIFILLALIIYIIFHLNTVLKFKIYVDENEIRDKNNKVMINQIEKLSIRIMRISKNSNENCLIIKTKDKKEYIYRLNINNKYRFIKQISVLTNLDVIIEE</sequence>
<dbReference type="KEGG" id="smf:Smon_0833"/>
<keyword evidence="1" id="KW-1133">Transmembrane helix</keyword>
<keyword evidence="3" id="KW-1185">Reference proteome</keyword>
<protein>
    <submittedName>
        <fullName evidence="2">Uncharacterized protein</fullName>
    </submittedName>
</protein>
<evidence type="ECO:0000256" key="1">
    <source>
        <dbReference type="SAM" id="Phobius"/>
    </source>
</evidence>